<reference evidence="1 2" key="1">
    <citation type="submission" date="2019-07" db="EMBL/GenBank/DDBJ databases">
        <title>Ln-dependent methylotrophs.</title>
        <authorList>
            <person name="Tani A."/>
        </authorList>
    </citation>
    <scope>NUCLEOTIDE SEQUENCE [LARGE SCALE GENOMIC DNA]</scope>
    <source>
        <strain evidence="1 2">SM12</strain>
    </source>
</reference>
<dbReference type="EMBL" id="VJMG01000083">
    <property type="protein sequence ID" value="TRL32266.1"/>
    <property type="molecule type" value="Genomic_DNA"/>
</dbReference>
<evidence type="ECO:0008006" key="3">
    <source>
        <dbReference type="Google" id="ProtNLM"/>
    </source>
</evidence>
<evidence type="ECO:0000313" key="2">
    <source>
        <dbReference type="Proteomes" id="UP000316801"/>
    </source>
</evidence>
<accession>A0A549SRK9</accession>
<proteinExistence type="predicted"/>
<organism evidence="1 2">
    <name type="scientific">Rhizobium straminoryzae</name>
    <dbReference type="NCBI Taxonomy" id="1387186"/>
    <lineage>
        <taxon>Bacteria</taxon>
        <taxon>Pseudomonadati</taxon>
        <taxon>Pseudomonadota</taxon>
        <taxon>Alphaproteobacteria</taxon>
        <taxon>Hyphomicrobiales</taxon>
        <taxon>Rhizobiaceae</taxon>
        <taxon>Rhizobium/Agrobacterium group</taxon>
        <taxon>Rhizobium</taxon>
    </lineage>
</organism>
<gene>
    <name evidence="1" type="ORF">FNA46_23675</name>
</gene>
<dbReference type="AlphaFoldDB" id="A0A549SRK9"/>
<dbReference type="Proteomes" id="UP000316801">
    <property type="component" value="Unassembled WGS sequence"/>
</dbReference>
<dbReference type="Gene3D" id="3.75.10.10">
    <property type="entry name" value="L-arginine/glycine Amidinotransferase, Chain A"/>
    <property type="match status" value="1"/>
</dbReference>
<comment type="caution">
    <text evidence="1">The sequence shown here is derived from an EMBL/GenBank/DDBJ whole genome shotgun (WGS) entry which is preliminary data.</text>
</comment>
<evidence type="ECO:0000313" key="1">
    <source>
        <dbReference type="EMBL" id="TRL32266.1"/>
    </source>
</evidence>
<sequence length="391" mass="41617">MGDPMIVEQVCDGSKAAGLPEGGLLPDCGGLIRRIAFSVPPVFLEARPSEWYRPLVPIGNLLQALVADIEVFVLVEPDACASAEAWIGSLPLACPLRIIPVEGPARARQSPWTQDLFHVRAPATAADEQGKILARPGARIGPTLAAALGWQVADPGVDLDGGNQLVGPDFRLIGRSAIAGEAFPPGDGGAGAALLSLDPRPVHLFAYRASDLGGAAMPVPDPRSLKGVYQCGFHVDQYVTVTGLRHAGQPLLIVAEAQMADAGTSPMVEQIGRQLDASARRLADQGFAVRRNPVPFCVTPDSGKRLPRLYNNLVLENAVRPGGERPLVFLPQFADVEPLDAYDAANRALWEELGFAVVPVHGFSQLASRNGALRCISKIVQRQSFQFDTEV</sequence>
<keyword evidence="2" id="KW-1185">Reference proteome</keyword>
<dbReference type="RefSeq" id="WP_143127687.1">
    <property type="nucleotide sequence ID" value="NZ_VJMG01000083.1"/>
</dbReference>
<name>A0A549SRK9_9HYPH</name>
<protein>
    <recommendedName>
        <fullName evidence="3">Agmatine deiminase family protein</fullName>
    </recommendedName>
</protein>